<accession>A0A086J212</accession>
<sequence>MQIKMKMKMNEKQTLAHFLENRNFAASKRYQRKKKEEKESEVKDSLIIVDGEVVISSGCPKENEERNVIEDRMTAFSYGRATSKSRWSKEETILFYKGLSLCGTDFTLLEKIFTDKSRKQIKNKFSIEEKKFPEKISRALSTHRVFKKEELDSLRKEYTEIKYNT</sequence>
<dbReference type="PANTHER" id="PTHR22929">
    <property type="entry name" value="RNA POLYMERASE III TRANSCRIPTION INITIATION FACTOR B"/>
    <property type="match status" value="1"/>
</dbReference>
<evidence type="ECO:0000313" key="3">
    <source>
        <dbReference type="EMBL" id="KFG26180.1"/>
    </source>
</evidence>
<dbReference type="PANTHER" id="PTHR22929:SF0">
    <property type="entry name" value="TRANSCRIPTION FACTOR TFIIIB COMPONENT B'' HOMOLOG"/>
    <property type="match status" value="1"/>
</dbReference>
<dbReference type="SUPFAM" id="SSF46689">
    <property type="entry name" value="Homeodomain-like"/>
    <property type="match status" value="1"/>
</dbReference>
<feature type="domain" description="Myb-like" evidence="1">
    <location>
        <begin position="83"/>
        <end position="131"/>
    </location>
</feature>
<dbReference type="Pfam" id="PF15963">
    <property type="entry name" value="Myb_DNA-bind_7"/>
    <property type="match status" value="1"/>
</dbReference>
<dbReference type="STRING" id="944018.H8ZB97"/>
<dbReference type="CDD" id="cd00167">
    <property type="entry name" value="SANT"/>
    <property type="match status" value="1"/>
</dbReference>
<evidence type="ECO:0000313" key="4">
    <source>
        <dbReference type="Proteomes" id="UP000054524"/>
    </source>
</evidence>
<dbReference type="EMBL" id="JH604634">
    <property type="protein sequence ID" value="EHY66150.1"/>
    <property type="molecule type" value="Genomic_DNA"/>
</dbReference>
<dbReference type="GO" id="GO:0070898">
    <property type="term" value="P:RNA polymerase III preinitiation complex assembly"/>
    <property type="evidence" value="ECO:0007669"/>
    <property type="project" value="TreeGrafter"/>
</dbReference>
<proteinExistence type="predicted"/>
<evidence type="ECO:0000259" key="1">
    <source>
        <dbReference type="SMART" id="SM00717"/>
    </source>
</evidence>
<dbReference type="InterPro" id="IPR009057">
    <property type="entry name" value="Homeodomain-like_sf"/>
</dbReference>
<protein>
    <recommendedName>
        <fullName evidence="1">Myb-like domain-containing protein</fullName>
    </recommendedName>
</protein>
<reference evidence="3 4" key="3">
    <citation type="journal article" date="2014" name="Genome Announc.">
        <title>Genome Sequence of the Microsporidian Species Nematocida sp1 Strain ERTm6 (ATCC PRA-372).</title>
        <authorList>
            <person name="Bakowski M.A."/>
            <person name="Priest M."/>
            <person name="Young S."/>
            <person name="Cuomo C.A."/>
            <person name="Troemel E.R."/>
        </authorList>
    </citation>
    <scope>NUCLEOTIDE SEQUENCE [LARGE SCALE GENOMIC DNA]</scope>
    <source>
        <strain evidence="3 4">ERTm6</strain>
    </source>
</reference>
<dbReference type="AlphaFoldDB" id="H8ZB97"/>
<accession>H8ZB97</accession>
<dbReference type="Proteomes" id="UP000005622">
    <property type="component" value="Unassembled WGS sequence"/>
</dbReference>
<dbReference type="GO" id="GO:0000126">
    <property type="term" value="C:transcription factor TFIIIB complex"/>
    <property type="evidence" value="ECO:0007669"/>
    <property type="project" value="TreeGrafter"/>
</dbReference>
<gene>
    <name evidence="2" type="ORF">NERG_00846</name>
    <name evidence="3" type="ORF">NESG_01296</name>
</gene>
<reference evidence="2" key="1">
    <citation type="submission" date="2011-03" db="EMBL/GenBank/DDBJ databases">
        <title>The Genome Sequence of Nematocida sp1 strain ERTm2.</title>
        <authorList>
            <consortium name="The Broad Institute Genome Sequencing Platform"/>
            <consortium name="The Broad Institute Genome Sequencing Center for Infectious Disease"/>
            <person name="Cuomo C."/>
            <person name="Troemel E."/>
            <person name="Young S.K."/>
            <person name="Zeng Q."/>
            <person name="Gargeya S."/>
            <person name="Fitzgerald M."/>
            <person name="Haas B."/>
            <person name="Abouelleil A."/>
            <person name="Alvarado L."/>
            <person name="Arachchi H.M."/>
            <person name="Berlin A."/>
            <person name="Brown A."/>
            <person name="Chapman S.B."/>
            <person name="Chen Z."/>
            <person name="Dunbar C."/>
            <person name="Freedman E."/>
            <person name="Gearin G."/>
            <person name="Gellesch M."/>
            <person name="Goldberg J."/>
            <person name="Griggs A."/>
            <person name="Gujja S."/>
            <person name="Heilman E.R."/>
            <person name="Heiman D."/>
            <person name="Howarth C."/>
            <person name="Larson L."/>
            <person name="Lui A."/>
            <person name="MacDonald P.J.P."/>
            <person name="Mehta T."/>
            <person name="Montmayeur A."/>
            <person name="Murphy C."/>
            <person name="Neiman D."/>
            <person name="Pearson M."/>
            <person name="Priest M."/>
            <person name="Roberts A."/>
            <person name="Saif S."/>
            <person name="Shea T."/>
            <person name="Shenoy N."/>
            <person name="Sisk P."/>
            <person name="Stolte C."/>
            <person name="Sykes S."/>
            <person name="White J."/>
            <person name="Yandava C."/>
            <person name="Wortman J."/>
            <person name="Nusbaum C."/>
            <person name="Birren B."/>
        </authorList>
    </citation>
    <scope>NUCLEOTIDE SEQUENCE</scope>
    <source>
        <strain evidence="2">ERTm2</strain>
    </source>
</reference>
<dbReference type="InterPro" id="IPR001005">
    <property type="entry name" value="SANT/Myb"/>
</dbReference>
<dbReference type="Proteomes" id="UP000054524">
    <property type="component" value="Unassembled WGS sequence"/>
</dbReference>
<reference evidence="3" key="2">
    <citation type="submission" date="2012-10" db="EMBL/GenBank/DDBJ databases">
        <authorList>
            <consortium name="The Broad Institute Genome Sequencing Platform"/>
            <consortium name="The Broad Institute Genome Sequencing Center for Infectious Disease"/>
            <person name="Cuomo C."/>
            <person name="Troemel E."/>
            <person name="Walker B."/>
            <person name="Young S.K."/>
            <person name="Zeng Q."/>
            <person name="Gargeya S."/>
            <person name="Fitzgerald M."/>
            <person name="Haas B."/>
            <person name="Abouelleil A."/>
            <person name="Alvarado L."/>
            <person name="Arachchi H.M."/>
            <person name="Berlin A.M."/>
            <person name="Chapman S.B."/>
            <person name="Goldberg J."/>
            <person name="Griggs A."/>
            <person name="Gujja S."/>
            <person name="Hansen M."/>
            <person name="Howarth C."/>
            <person name="Imamovic A."/>
            <person name="Larimer J."/>
            <person name="McCowan C."/>
            <person name="Murphy C."/>
            <person name="Neiman D."/>
            <person name="Pearson M."/>
            <person name="Priest M."/>
            <person name="Roberts A."/>
            <person name="Saif S."/>
            <person name="Shea T."/>
            <person name="Sisk P."/>
            <person name="Sykes S."/>
            <person name="Wortman J."/>
            <person name="Nusbaum C."/>
            <person name="Birren B."/>
        </authorList>
    </citation>
    <scope>NUCLEOTIDE SEQUENCE</scope>
    <source>
        <strain evidence="3">ERTm6</strain>
    </source>
</reference>
<keyword evidence="4" id="KW-1185">Reference proteome</keyword>
<name>H8ZB97_NEMA1</name>
<dbReference type="HOGENOM" id="CLU_134553_0_0_1"/>
<evidence type="ECO:0000313" key="2">
    <source>
        <dbReference type="EMBL" id="EHY66150.1"/>
    </source>
</evidence>
<dbReference type="GO" id="GO:0001156">
    <property type="term" value="F:TFIIIC-class transcription factor complex binding"/>
    <property type="evidence" value="ECO:0007669"/>
    <property type="project" value="TreeGrafter"/>
</dbReference>
<dbReference type="Gene3D" id="1.10.10.60">
    <property type="entry name" value="Homeodomain-like"/>
    <property type="match status" value="1"/>
</dbReference>
<dbReference type="InterPro" id="IPR039467">
    <property type="entry name" value="TFIIIB_B''_Myb"/>
</dbReference>
<dbReference type="SMART" id="SM00717">
    <property type="entry name" value="SANT"/>
    <property type="match status" value="1"/>
</dbReference>
<organism evidence="2">
    <name type="scientific">Nematocida ausubeli (strain ATCC PRA-371 / ERTm2)</name>
    <name type="common">Nematode killer fungus</name>
    <dbReference type="NCBI Taxonomy" id="1913371"/>
    <lineage>
        <taxon>Eukaryota</taxon>
        <taxon>Fungi</taxon>
        <taxon>Fungi incertae sedis</taxon>
        <taxon>Microsporidia</taxon>
        <taxon>Nematocida</taxon>
    </lineage>
</organism>
<dbReference type="EMBL" id="AKIJ01000003">
    <property type="protein sequence ID" value="KFG26180.1"/>
    <property type="molecule type" value="Genomic_DNA"/>
</dbReference>